<evidence type="ECO:0000259" key="2">
    <source>
        <dbReference type="PROSITE" id="PS50910"/>
    </source>
</evidence>
<dbReference type="OrthoDB" id="6140196at2759"/>
<dbReference type="PROSITE" id="PS50910">
    <property type="entry name" value="HEPN"/>
    <property type="match status" value="1"/>
</dbReference>
<dbReference type="PANTHER" id="PTHR46919">
    <property type="entry name" value="ZINC FINGER, C3HC4 TYPE (RING FINGER) FAMILY PROTEIN"/>
    <property type="match status" value="1"/>
</dbReference>
<sequence length="215" mass="24608">MQALNSYLDRLRQGKALNVDEEDDSKQRPPSSQPTRSPFFEHMNRRAKSHKAHYEQQSERPKDDEDDEDDKDRPGTPNPQPGEGRRWFRQAEEDLKSARAAKGTYERGYNWVCFQCHQAVEKALKAVLYCRDANNNLLNSHDIVSLARHANDDDVRELASALDRRVGPHTRMRYPDVLLSPSIPADVYGDQEASDACDLATRVLNKTKTLLSFIN</sequence>
<feature type="domain" description="HEPN" evidence="2">
    <location>
        <begin position="90"/>
        <end position="203"/>
    </location>
</feature>
<gene>
    <name evidence="3" type="ORF">C0Q70_11222</name>
</gene>
<dbReference type="AlphaFoldDB" id="A0A2T7P5E6"/>
<name>A0A2T7P5E6_POMCA</name>
<evidence type="ECO:0000313" key="3">
    <source>
        <dbReference type="EMBL" id="PVD28628.1"/>
    </source>
</evidence>
<dbReference type="InterPro" id="IPR007842">
    <property type="entry name" value="HEPN_dom"/>
</dbReference>
<evidence type="ECO:0000256" key="1">
    <source>
        <dbReference type="SAM" id="MobiDB-lite"/>
    </source>
</evidence>
<dbReference type="PANTHER" id="PTHR46919:SF2">
    <property type="entry name" value="SACSIN"/>
    <property type="match status" value="1"/>
</dbReference>
<feature type="region of interest" description="Disordered" evidence="1">
    <location>
        <begin position="1"/>
        <end position="88"/>
    </location>
</feature>
<dbReference type="Gene3D" id="1.20.120.330">
    <property type="entry name" value="Nucleotidyltransferases domain 2"/>
    <property type="match status" value="1"/>
</dbReference>
<dbReference type="Proteomes" id="UP000245119">
    <property type="component" value="Linkage Group LG6"/>
</dbReference>
<dbReference type="Pfam" id="PF05168">
    <property type="entry name" value="HEPN"/>
    <property type="match status" value="1"/>
</dbReference>
<protein>
    <recommendedName>
        <fullName evidence="2">HEPN domain-containing protein</fullName>
    </recommendedName>
</protein>
<comment type="caution">
    <text evidence="3">The sequence shown here is derived from an EMBL/GenBank/DDBJ whole genome shotgun (WGS) entry which is preliminary data.</text>
</comment>
<dbReference type="SMART" id="SM00748">
    <property type="entry name" value="HEPN"/>
    <property type="match status" value="1"/>
</dbReference>
<evidence type="ECO:0000313" key="4">
    <source>
        <dbReference type="Proteomes" id="UP000245119"/>
    </source>
</evidence>
<dbReference type="EMBL" id="PZQS01000006">
    <property type="protein sequence ID" value="PVD28628.1"/>
    <property type="molecule type" value="Genomic_DNA"/>
</dbReference>
<feature type="compositionally biased region" description="Low complexity" evidence="1">
    <location>
        <begin position="28"/>
        <end position="38"/>
    </location>
</feature>
<dbReference type="SUPFAM" id="SSF81593">
    <property type="entry name" value="Nucleotidyltransferase substrate binding subunit/domain"/>
    <property type="match status" value="1"/>
</dbReference>
<organism evidence="3 4">
    <name type="scientific">Pomacea canaliculata</name>
    <name type="common">Golden apple snail</name>
    <dbReference type="NCBI Taxonomy" id="400727"/>
    <lineage>
        <taxon>Eukaryota</taxon>
        <taxon>Metazoa</taxon>
        <taxon>Spiralia</taxon>
        <taxon>Lophotrochozoa</taxon>
        <taxon>Mollusca</taxon>
        <taxon>Gastropoda</taxon>
        <taxon>Caenogastropoda</taxon>
        <taxon>Architaenioglossa</taxon>
        <taxon>Ampullarioidea</taxon>
        <taxon>Ampullariidae</taxon>
        <taxon>Pomacea</taxon>
    </lineage>
</organism>
<proteinExistence type="predicted"/>
<reference evidence="3 4" key="1">
    <citation type="submission" date="2018-04" db="EMBL/GenBank/DDBJ databases">
        <title>The genome of golden apple snail Pomacea canaliculata provides insight into stress tolerance and invasive adaptation.</title>
        <authorList>
            <person name="Liu C."/>
            <person name="Liu B."/>
            <person name="Ren Y."/>
            <person name="Zhang Y."/>
            <person name="Wang H."/>
            <person name="Li S."/>
            <person name="Jiang F."/>
            <person name="Yin L."/>
            <person name="Zhang G."/>
            <person name="Qian W."/>
            <person name="Fan W."/>
        </authorList>
    </citation>
    <scope>NUCLEOTIDE SEQUENCE [LARGE SCALE GENOMIC DNA]</scope>
    <source>
        <strain evidence="3">SZHN2017</strain>
        <tissue evidence="3">Muscle</tissue>
    </source>
</reference>
<feature type="compositionally biased region" description="Basic and acidic residues" evidence="1">
    <location>
        <begin position="52"/>
        <end position="63"/>
    </location>
</feature>
<keyword evidence="4" id="KW-1185">Reference proteome</keyword>
<accession>A0A2T7P5E6</accession>